<evidence type="ECO:0000259" key="1">
    <source>
        <dbReference type="Pfam" id="PF18199"/>
    </source>
</evidence>
<evidence type="ECO:0000313" key="2">
    <source>
        <dbReference type="EMBL" id="CAH2216813.1"/>
    </source>
</evidence>
<proteinExistence type="predicted"/>
<dbReference type="PANTHER" id="PTHR46961:SF8">
    <property type="entry name" value="DYNEIN AXONEMAL HEAVY CHAIN 7"/>
    <property type="match status" value="1"/>
</dbReference>
<dbReference type="GO" id="GO:0030286">
    <property type="term" value="C:dynein complex"/>
    <property type="evidence" value="ECO:0007669"/>
    <property type="project" value="InterPro"/>
</dbReference>
<dbReference type="GO" id="GO:0045505">
    <property type="term" value="F:dynein intermediate chain binding"/>
    <property type="evidence" value="ECO:0007669"/>
    <property type="project" value="InterPro"/>
</dbReference>
<organism evidence="2 3">
    <name type="scientific">Pararge aegeria aegeria</name>
    <dbReference type="NCBI Taxonomy" id="348720"/>
    <lineage>
        <taxon>Eukaryota</taxon>
        <taxon>Metazoa</taxon>
        <taxon>Ecdysozoa</taxon>
        <taxon>Arthropoda</taxon>
        <taxon>Hexapoda</taxon>
        <taxon>Insecta</taxon>
        <taxon>Pterygota</taxon>
        <taxon>Neoptera</taxon>
        <taxon>Endopterygota</taxon>
        <taxon>Lepidoptera</taxon>
        <taxon>Glossata</taxon>
        <taxon>Ditrysia</taxon>
        <taxon>Papilionoidea</taxon>
        <taxon>Nymphalidae</taxon>
        <taxon>Satyrinae</taxon>
        <taxon>Satyrini</taxon>
        <taxon>Parargina</taxon>
        <taxon>Pararge</taxon>
    </lineage>
</organism>
<reference evidence="2" key="1">
    <citation type="submission" date="2022-03" db="EMBL/GenBank/DDBJ databases">
        <authorList>
            <person name="Lindestad O."/>
        </authorList>
    </citation>
    <scope>NUCLEOTIDE SEQUENCE</scope>
</reference>
<gene>
    <name evidence="2" type="primary">jg19313</name>
    <name evidence="2" type="ORF">PAEG_LOCUS4770</name>
</gene>
<feature type="domain" description="Dynein heavy chain C-terminal" evidence="1">
    <location>
        <begin position="3"/>
        <end position="70"/>
    </location>
</feature>
<dbReference type="GO" id="GO:0051959">
    <property type="term" value="F:dynein light intermediate chain binding"/>
    <property type="evidence" value="ECO:0007669"/>
    <property type="project" value="InterPro"/>
</dbReference>
<sequence length="74" mass="8276">MNPPLPVVWFKPVLSLPKPDPRYEAPLYKTSERAGTLSTTGHSTNFVLPVLIPSNMHSEFWIVRGTALLTQITD</sequence>
<dbReference type="PANTHER" id="PTHR46961">
    <property type="entry name" value="DYNEIN HEAVY CHAIN 1, AXONEMAL-LIKE PROTEIN"/>
    <property type="match status" value="1"/>
</dbReference>
<dbReference type="OrthoDB" id="447173at2759"/>
<keyword evidence="3" id="KW-1185">Reference proteome</keyword>
<dbReference type="AlphaFoldDB" id="A0A8S4QUV4"/>
<comment type="caution">
    <text evidence="2">The sequence shown here is derived from an EMBL/GenBank/DDBJ whole genome shotgun (WGS) entry which is preliminary data.</text>
</comment>
<accession>A0A8S4QUV4</accession>
<name>A0A8S4QUV4_9NEOP</name>
<dbReference type="Pfam" id="PF18199">
    <property type="entry name" value="Dynein_C"/>
    <property type="match status" value="1"/>
</dbReference>
<evidence type="ECO:0000313" key="3">
    <source>
        <dbReference type="Proteomes" id="UP000838756"/>
    </source>
</evidence>
<dbReference type="Gene3D" id="3.10.490.20">
    <property type="match status" value="1"/>
</dbReference>
<dbReference type="InterPro" id="IPR043160">
    <property type="entry name" value="Dynein_C_barrel"/>
</dbReference>
<dbReference type="InterPro" id="IPR041228">
    <property type="entry name" value="Dynein_C"/>
</dbReference>
<protein>
    <submittedName>
        <fullName evidence="2">Jg19313 protein</fullName>
    </submittedName>
</protein>
<dbReference type="EMBL" id="CAKXAJ010016983">
    <property type="protein sequence ID" value="CAH2216813.1"/>
    <property type="molecule type" value="Genomic_DNA"/>
</dbReference>
<dbReference type="GO" id="GO:0007018">
    <property type="term" value="P:microtubule-based movement"/>
    <property type="evidence" value="ECO:0007669"/>
    <property type="project" value="InterPro"/>
</dbReference>
<dbReference type="Proteomes" id="UP000838756">
    <property type="component" value="Unassembled WGS sequence"/>
</dbReference>
<dbReference type="InterPro" id="IPR026983">
    <property type="entry name" value="DHC"/>
</dbReference>